<dbReference type="AlphaFoldDB" id="Q8MTQ3"/>
<accession>Q8MTQ3</accession>
<organism evidence="1">
    <name type="scientific">Bombyx mori</name>
    <name type="common">Silk moth</name>
    <dbReference type="NCBI Taxonomy" id="7091"/>
    <lineage>
        <taxon>Eukaryota</taxon>
        <taxon>Metazoa</taxon>
        <taxon>Ecdysozoa</taxon>
        <taxon>Arthropoda</taxon>
        <taxon>Hexapoda</taxon>
        <taxon>Insecta</taxon>
        <taxon>Pterygota</taxon>
        <taxon>Neoptera</taxon>
        <taxon>Endopterygota</taxon>
        <taxon>Lepidoptera</taxon>
        <taxon>Glossata</taxon>
        <taxon>Ditrysia</taxon>
        <taxon>Bombycoidea</taxon>
        <taxon>Bombycidae</taxon>
        <taxon>Bombycinae</taxon>
        <taxon>Bombyx</taxon>
    </lineage>
</organism>
<protein>
    <submittedName>
        <fullName evidence="1">Uncharacterized protein</fullName>
    </submittedName>
</protein>
<sequence length="36" mass="4316">MLRTYVRANNERCLVIYAYLRILFLSHNSFIAKVAR</sequence>
<evidence type="ECO:0000313" key="1">
    <source>
        <dbReference type="EMBL" id="AAM76865.1"/>
    </source>
</evidence>
<reference evidence="1" key="1">
    <citation type="submission" date="2002-03" db="EMBL/GenBank/DDBJ databases">
        <title>Search for retrotransposon-like sequences in silkworm species of India.</title>
        <authorList>
            <person name="Chatterjee S."/>
            <person name="Taraphdar T."/>
        </authorList>
    </citation>
    <scope>NUCLEOTIDE SEQUENCE</scope>
    <source>
        <strain evidence="1">Nistari</strain>
    </source>
</reference>
<name>Q8MTQ3_BOMMO</name>
<proteinExistence type="predicted"/>
<dbReference type="EMBL" id="AY081995">
    <property type="protein sequence ID" value="AAM76865.1"/>
    <property type="molecule type" value="Genomic_DNA"/>
</dbReference>